<comment type="function">
    <text evidence="13">Allosteric enzyme that catalyzes the rate-limiting step in glycogen catabolism, the phosphorolytic cleavage of glycogen to produce glucose-1-phosphate, and plays a central role in maintaining cellular and organismal glucose homeostasis.</text>
</comment>
<dbReference type="PIRSF" id="PIRSF000460">
    <property type="entry name" value="Pprylas_GlgP"/>
    <property type="match status" value="1"/>
</dbReference>
<evidence type="ECO:0000256" key="3">
    <source>
        <dbReference type="ARBA" id="ARBA00004496"/>
    </source>
</evidence>
<dbReference type="InterPro" id="IPR035090">
    <property type="entry name" value="Pyridoxal_P_attach_site"/>
</dbReference>
<accession>A0A1W1HKX1</accession>
<evidence type="ECO:0000256" key="9">
    <source>
        <dbReference type="ARBA" id="ARBA00022898"/>
    </source>
</evidence>
<feature type="modified residue" description="N6-(pyridoxal phosphate)lysine" evidence="12">
    <location>
        <position position="660"/>
    </location>
</feature>
<dbReference type="Pfam" id="PF00343">
    <property type="entry name" value="Phosphorylase"/>
    <property type="match status" value="1"/>
</dbReference>
<comment type="catalytic activity">
    <reaction evidence="1 13">
        <text>[(1-&gt;4)-alpha-D-glucosyl](n) + phosphate = [(1-&gt;4)-alpha-D-glucosyl](n-1) + alpha-D-glucose 1-phosphate</text>
        <dbReference type="Rhea" id="RHEA:41732"/>
        <dbReference type="Rhea" id="RHEA-COMP:9584"/>
        <dbReference type="Rhea" id="RHEA-COMP:9586"/>
        <dbReference type="ChEBI" id="CHEBI:15444"/>
        <dbReference type="ChEBI" id="CHEBI:43474"/>
        <dbReference type="ChEBI" id="CHEBI:58601"/>
        <dbReference type="EC" id="2.4.1.1"/>
    </reaction>
</comment>
<evidence type="ECO:0000256" key="2">
    <source>
        <dbReference type="ARBA" id="ARBA00001933"/>
    </source>
</evidence>
<dbReference type="InterPro" id="IPR000811">
    <property type="entry name" value="Glyco_trans_35"/>
</dbReference>
<keyword evidence="10 13" id="KW-0119">Carbohydrate metabolism</keyword>
<organism evidence="14 15">
    <name type="scientific">Desulfamplus magnetovallimortis</name>
    <dbReference type="NCBI Taxonomy" id="1246637"/>
    <lineage>
        <taxon>Bacteria</taxon>
        <taxon>Pseudomonadati</taxon>
        <taxon>Thermodesulfobacteriota</taxon>
        <taxon>Desulfobacteria</taxon>
        <taxon>Desulfobacterales</taxon>
        <taxon>Desulfobacteraceae</taxon>
        <taxon>Desulfamplus</taxon>
    </lineage>
</organism>
<keyword evidence="9 12" id="KW-0663">Pyridoxal phosphate</keyword>
<evidence type="ECO:0000256" key="7">
    <source>
        <dbReference type="ARBA" id="ARBA00022676"/>
    </source>
</evidence>
<keyword evidence="5" id="KW-0963">Cytoplasm</keyword>
<sequence length="811" mass="93133">MATIDPSRFRSTLLSIVRYGFGRTMEQATKVDIFNSVCFAVREHIIDRKIETEKRYADNDVKRMHYISMEFLTGPLLANNLINLGIYDECRTIVNDIGLDFDDLIEFEPDPALGNGGLGRLAACFLDSLASMGMPGFGYGINYDYGLFHQSIIGGYQHERPDFWYNKSSPWLMRMSGEKAMVPVFGRIEDSEDMVGEYNPMWVEWKLIVGRPHDIAVVGYGGKTVNRLRLFSAWASEDFDIQIFNEGDYYRALEDKIRFENISKILYPSDSRDSGKELRLVQEYFLVACAVHDIVSIYLNQHDSFDMFHEKVAIQLNDTHPALTVAELMRVLIDLHFVEWDDAWQITTRTLGYTNHTLMPEALETWPMHIFKKVIPRHLQIIQEIDRRFMSMIKEKYPDDPEKPRRMSIVIDNNGEKNIRMAHLAIVGSHSVNGVAAIHSELVKTRLVPDFYDLWPEKFNNKTNGVTPRRWILRANPLLAQLVCDTIGDGWILDLGRLRELEAHCKETAFLERLLMIKRKNKVRLASIIKETTYIEVDPESIFDIHAKRLHEYKRQLLNAMNIIHIYFQIRDDNIIPSVPRTFIFGGKAAPGYFMAKLVIRFIHGLAEIINKDSKANEWLKVVFIPDYRVSLAEKMIPGADVSEQISTAGMEASGTGNMKFAMNGAITIGTLDGANIEIAGEVGEENIYIFGHKVDEIESLRREHDADRFLNSSPALKRVMDAVRSDIFCPDEPGIFKPLYDSIVHGGDYYCHMADFQSYTDAHSRLANDYMDRHNWAVKSLLNIARTGKFSSDRTIKEYAEEIWKIKSQI</sequence>
<evidence type="ECO:0000256" key="6">
    <source>
        <dbReference type="ARBA" id="ARBA00022533"/>
    </source>
</evidence>
<dbReference type="GO" id="GO:0005737">
    <property type="term" value="C:cytoplasm"/>
    <property type="evidence" value="ECO:0007669"/>
    <property type="project" value="UniProtKB-SubCell"/>
</dbReference>
<keyword evidence="8 13" id="KW-0808">Transferase</keyword>
<evidence type="ECO:0000256" key="10">
    <source>
        <dbReference type="ARBA" id="ARBA00023277"/>
    </source>
</evidence>
<evidence type="ECO:0000256" key="13">
    <source>
        <dbReference type="RuleBase" id="RU000587"/>
    </source>
</evidence>
<name>A0A1W1HKX1_9BACT</name>
<dbReference type="GO" id="GO:0005980">
    <property type="term" value="P:glycogen catabolic process"/>
    <property type="evidence" value="ECO:0007669"/>
    <property type="project" value="TreeGrafter"/>
</dbReference>
<dbReference type="Proteomes" id="UP000191931">
    <property type="component" value="Unassembled WGS sequence"/>
</dbReference>
<dbReference type="RefSeq" id="WP_080803033.1">
    <property type="nucleotide sequence ID" value="NZ_LT828544.1"/>
</dbReference>
<evidence type="ECO:0000313" key="15">
    <source>
        <dbReference type="Proteomes" id="UP000191931"/>
    </source>
</evidence>
<dbReference type="SUPFAM" id="SSF53756">
    <property type="entry name" value="UDP-Glycosyltransferase/glycogen phosphorylase"/>
    <property type="match status" value="1"/>
</dbReference>
<comment type="similarity">
    <text evidence="4 13">Belongs to the glycogen phosphorylase family.</text>
</comment>
<dbReference type="InterPro" id="IPR011833">
    <property type="entry name" value="Glycg_phsphrylas"/>
</dbReference>
<reference evidence="14 15" key="1">
    <citation type="submission" date="2017-03" db="EMBL/GenBank/DDBJ databases">
        <authorList>
            <person name="Afonso C.L."/>
            <person name="Miller P.J."/>
            <person name="Scott M.A."/>
            <person name="Spackman E."/>
            <person name="Goraichik I."/>
            <person name="Dimitrov K.M."/>
            <person name="Suarez D.L."/>
            <person name="Swayne D.E."/>
        </authorList>
    </citation>
    <scope>NUCLEOTIDE SEQUENCE [LARGE SCALE GENOMIC DNA]</scope>
    <source>
        <strain evidence="14">PRJEB14757</strain>
    </source>
</reference>
<dbReference type="FunFam" id="3.40.50.2000:FF:000153">
    <property type="entry name" value="Alpha-1,4 glucan phosphorylase"/>
    <property type="match status" value="1"/>
</dbReference>
<dbReference type="NCBIfam" id="TIGR02093">
    <property type="entry name" value="P_ylase"/>
    <property type="match status" value="1"/>
</dbReference>
<evidence type="ECO:0000256" key="5">
    <source>
        <dbReference type="ARBA" id="ARBA00022490"/>
    </source>
</evidence>
<dbReference type="PANTHER" id="PTHR11468">
    <property type="entry name" value="GLYCOGEN PHOSPHORYLASE"/>
    <property type="match status" value="1"/>
</dbReference>
<proteinExistence type="inferred from homology"/>
<evidence type="ECO:0000256" key="12">
    <source>
        <dbReference type="PIRSR" id="PIRSR000460-1"/>
    </source>
</evidence>
<evidence type="ECO:0000256" key="11">
    <source>
        <dbReference type="ARBA" id="ARBA00025174"/>
    </source>
</evidence>
<evidence type="ECO:0000313" key="14">
    <source>
        <dbReference type="EMBL" id="SLM32998.1"/>
    </source>
</evidence>
<keyword evidence="7 13" id="KW-0328">Glycosyltransferase</keyword>
<protein>
    <recommendedName>
        <fullName evidence="13">Alpha-1,4 glucan phosphorylase</fullName>
        <ecNumber evidence="13">2.4.1.1</ecNumber>
    </recommendedName>
</protein>
<comment type="function">
    <text evidence="11">Phosphorylase is an important allosteric enzyme in carbohydrate metabolism. Enzymes from different sources differ in their regulatory mechanisms and in their natural substrates. However, all known phosphorylases share catalytic and structural properties.</text>
</comment>
<dbReference type="GO" id="GO:0008184">
    <property type="term" value="F:glycogen phosphorylase activity"/>
    <property type="evidence" value="ECO:0007669"/>
    <property type="project" value="InterPro"/>
</dbReference>
<evidence type="ECO:0000256" key="8">
    <source>
        <dbReference type="ARBA" id="ARBA00022679"/>
    </source>
</evidence>
<evidence type="ECO:0000256" key="1">
    <source>
        <dbReference type="ARBA" id="ARBA00001275"/>
    </source>
</evidence>
<dbReference type="CDD" id="cd04300">
    <property type="entry name" value="GT35_Glycogen_Phosphorylase"/>
    <property type="match status" value="1"/>
</dbReference>
<dbReference type="FunFam" id="3.40.50.2000:FF:000003">
    <property type="entry name" value="Alpha-1,4 glucan phosphorylase"/>
    <property type="match status" value="1"/>
</dbReference>
<comment type="cofactor">
    <cofactor evidence="2 13">
        <name>pyridoxal 5'-phosphate</name>
        <dbReference type="ChEBI" id="CHEBI:597326"/>
    </cofactor>
</comment>
<dbReference type="OrthoDB" id="7229284at2"/>
<dbReference type="EMBL" id="FWEV01000329">
    <property type="protein sequence ID" value="SLM32998.1"/>
    <property type="molecule type" value="Genomic_DNA"/>
</dbReference>
<dbReference type="PROSITE" id="PS00102">
    <property type="entry name" value="PHOSPHORYLASE"/>
    <property type="match status" value="1"/>
</dbReference>
<gene>
    <name evidence="14" type="primary">glgP</name>
    <name evidence="14" type="ORF">MTBBW1_830070</name>
</gene>
<comment type="subcellular location">
    <subcellularLocation>
        <location evidence="3">Cytoplasm</location>
    </subcellularLocation>
</comment>
<dbReference type="STRING" id="1246637.MTBBW1_830070"/>
<keyword evidence="15" id="KW-1185">Reference proteome</keyword>
<dbReference type="PANTHER" id="PTHR11468:SF3">
    <property type="entry name" value="GLYCOGEN PHOSPHORYLASE, LIVER FORM"/>
    <property type="match status" value="1"/>
</dbReference>
<dbReference type="Gene3D" id="3.40.50.2000">
    <property type="entry name" value="Glycogen Phosphorylase B"/>
    <property type="match status" value="2"/>
</dbReference>
<dbReference type="EC" id="2.4.1.1" evidence="13"/>
<evidence type="ECO:0000256" key="4">
    <source>
        <dbReference type="ARBA" id="ARBA00006047"/>
    </source>
</evidence>
<dbReference type="GO" id="GO:0030170">
    <property type="term" value="F:pyridoxal phosphate binding"/>
    <property type="evidence" value="ECO:0007669"/>
    <property type="project" value="InterPro"/>
</dbReference>
<keyword evidence="6" id="KW-0021">Allosteric enzyme</keyword>
<dbReference type="AlphaFoldDB" id="A0A1W1HKX1"/>